<organism evidence="4 5">
    <name type="scientific">Colletotrichum kahawae</name>
    <name type="common">Coffee berry disease fungus</name>
    <dbReference type="NCBI Taxonomy" id="34407"/>
    <lineage>
        <taxon>Eukaryota</taxon>
        <taxon>Fungi</taxon>
        <taxon>Dikarya</taxon>
        <taxon>Ascomycota</taxon>
        <taxon>Pezizomycotina</taxon>
        <taxon>Sordariomycetes</taxon>
        <taxon>Hypocreomycetidae</taxon>
        <taxon>Glomerellales</taxon>
        <taxon>Glomerellaceae</taxon>
        <taxon>Colletotrichum</taxon>
        <taxon>Colletotrichum gloeosporioides species complex</taxon>
    </lineage>
</organism>
<accession>A0AAE0D9W0</accession>
<keyword evidence="2" id="KW-1133">Transmembrane helix</keyword>
<dbReference type="AlphaFoldDB" id="A0AAE0D9W0"/>
<evidence type="ECO:0008006" key="6">
    <source>
        <dbReference type="Google" id="ProtNLM"/>
    </source>
</evidence>
<feature type="chain" id="PRO_5042014146" description="Extracellular membrane protein CFEM domain-containing protein" evidence="3">
    <location>
        <begin position="22"/>
        <end position="242"/>
    </location>
</feature>
<feature type="region of interest" description="Disordered" evidence="1">
    <location>
        <begin position="218"/>
        <end position="242"/>
    </location>
</feature>
<proteinExistence type="predicted"/>
<sequence>MRPQLSAIGIACFWLLDHVEAVYYLDQADGYSALPSCAEVPISSIVRDMVSGCGDGGRTTSYSCFCTASSERFSNIIATAVAKNCGQSSTEVASATQVFDAYCQLGKADEATSCHTRNLFYVYVSGPTSTTGGSLPTSSAAPLTNEPSSGLSTGAVIAVSTCVSLVTIAMFIAAYFLWRRRRANRKPSGVEPHTEVFMENGEGKGAQERRGMVENPKAELDARNEINELPTPPPPRIMHELQ</sequence>
<evidence type="ECO:0000313" key="5">
    <source>
        <dbReference type="Proteomes" id="UP001281614"/>
    </source>
</evidence>
<keyword evidence="5" id="KW-1185">Reference proteome</keyword>
<feature type="signal peptide" evidence="3">
    <location>
        <begin position="1"/>
        <end position="21"/>
    </location>
</feature>
<reference evidence="4" key="1">
    <citation type="submission" date="2023-02" db="EMBL/GenBank/DDBJ databases">
        <title>Colletotrichum kahawae CIFC_Que2 genome sequencing and assembly.</title>
        <authorList>
            <person name="Baroncelli R."/>
        </authorList>
    </citation>
    <scope>NUCLEOTIDE SEQUENCE</scope>
    <source>
        <strain evidence="4">CIFC_Que2</strain>
    </source>
</reference>
<feature type="transmembrane region" description="Helical" evidence="2">
    <location>
        <begin position="155"/>
        <end position="178"/>
    </location>
</feature>
<dbReference type="EMBL" id="VYYT01000054">
    <property type="protein sequence ID" value="KAK2773684.1"/>
    <property type="molecule type" value="Genomic_DNA"/>
</dbReference>
<name>A0AAE0D9W0_COLKA</name>
<evidence type="ECO:0000256" key="1">
    <source>
        <dbReference type="SAM" id="MobiDB-lite"/>
    </source>
</evidence>
<keyword evidence="3" id="KW-0732">Signal</keyword>
<evidence type="ECO:0000256" key="3">
    <source>
        <dbReference type="SAM" id="SignalP"/>
    </source>
</evidence>
<keyword evidence="2" id="KW-0472">Membrane</keyword>
<dbReference type="Proteomes" id="UP001281614">
    <property type="component" value="Unassembled WGS sequence"/>
</dbReference>
<gene>
    <name evidence="4" type="ORF">CKAH01_13484</name>
</gene>
<evidence type="ECO:0000256" key="2">
    <source>
        <dbReference type="SAM" id="Phobius"/>
    </source>
</evidence>
<keyword evidence="2" id="KW-0812">Transmembrane</keyword>
<comment type="caution">
    <text evidence="4">The sequence shown here is derived from an EMBL/GenBank/DDBJ whole genome shotgun (WGS) entry which is preliminary data.</text>
</comment>
<evidence type="ECO:0000313" key="4">
    <source>
        <dbReference type="EMBL" id="KAK2773684.1"/>
    </source>
</evidence>
<protein>
    <recommendedName>
        <fullName evidence="6">Extracellular membrane protein CFEM domain-containing protein</fullName>
    </recommendedName>
</protein>